<dbReference type="InterPro" id="IPR007573">
    <property type="entry name" value="QWRF"/>
</dbReference>
<keyword evidence="4" id="KW-1185">Reference proteome</keyword>
<dbReference type="Pfam" id="PF04484">
    <property type="entry name" value="QWRF"/>
    <property type="match status" value="1"/>
</dbReference>
<comment type="similarity">
    <text evidence="1">Belongs to the QWRF family.</text>
</comment>
<name>W9R861_9ROSA</name>
<sequence length="581" mass="64178">MKKNKESELPVVLDQSMKPRSRKPKYREVSSRYISPSSSPTNSIDIGNPPPIQALSPVRRKPDSRKNRPGQLDDPASLRGLWPSSSLSSSASKFDTLADHLGNDRLNDLLERKSSVSLDIQGSSRESINRNENDKDFTGTKENHRPIIGGSMRYTGTSRFSGKSSSLSFASKVFNSSEMAPGRLSVDENSLFQKPRRMSEIFTGNAESGSELSDAVSSTYSRVKNKSGIEVSSKYMNDIGRQQRRGTSDSNLSDNSPRFGNFTFQKAIKRANSLTGYGSSKSQWALSPGRSDSPPLSVENKGKPMSFSSLRPPDSSSKTKGVEKLFNLGLDFFKTKKSSSSFASPSPSPSPSPSSSCNSLPGVYSASESVHQLRMLHGRLIDWRFANAKADSVNANLANHAEGKLICAWDGLTKLQHSVVQKKLQLQREKLEIKLNSVLQSQFKLLEVWGDMGRQHLAAVSMTKESLHSVICKAPLVEGAKIDVQSASVALRHALDFMSSIKSMLTTFSPLTEETVSLISELAEVVVREKLLLEECIELLKTIFNLEVEERSLRCSILQMKSLQQQKHKVDEKDKKSVHDL</sequence>
<dbReference type="GO" id="GO:0008017">
    <property type="term" value="F:microtubule binding"/>
    <property type="evidence" value="ECO:0007669"/>
    <property type="project" value="TreeGrafter"/>
</dbReference>
<feature type="region of interest" description="Disordered" evidence="2">
    <location>
        <begin position="117"/>
        <end position="156"/>
    </location>
</feature>
<feature type="compositionally biased region" description="Low complexity" evidence="2">
    <location>
        <begin position="77"/>
        <end position="90"/>
    </location>
</feature>
<evidence type="ECO:0008006" key="5">
    <source>
        <dbReference type="Google" id="ProtNLM"/>
    </source>
</evidence>
<dbReference type="Proteomes" id="UP000030645">
    <property type="component" value="Unassembled WGS sequence"/>
</dbReference>
<dbReference type="AlphaFoldDB" id="W9R861"/>
<dbReference type="PANTHER" id="PTHR31807">
    <property type="entry name" value="AUGMIN FAMILY MEMBER"/>
    <property type="match status" value="1"/>
</dbReference>
<feature type="region of interest" description="Disordered" evidence="2">
    <location>
        <begin position="277"/>
        <end position="320"/>
    </location>
</feature>
<feature type="compositionally biased region" description="Low complexity" evidence="2">
    <location>
        <begin position="306"/>
        <end position="316"/>
    </location>
</feature>
<dbReference type="PANTHER" id="PTHR31807:SF31">
    <property type="entry name" value="QWRF MOTIF PROTEIN (DUF566)-RELATED"/>
    <property type="match status" value="1"/>
</dbReference>
<feature type="compositionally biased region" description="Polar residues" evidence="2">
    <location>
        <begin position="248"/>
        <end position="258"/>
    </location>
</feature>
<protein>
    <recommendedName>
        <fullName evidence="5">QWRF motif-containing protein 3</fullName>
    </recommendedName>
</protein>
<proteinExistence type="inferred from homology"/>
<accession>W9R861</accession>
<evidence type="ECO:0000313" key="3">
    <source>
        <dbReference type="EMBL" id="EXB62293.1"/>
    </source>
</evidence>
<dbReference type="STRING" id="981085.W9R861"/>
<feature type="region of interest" description="Disordered" evidence="2">
    <location>
        <begin position="340"/>
        <end position="361"/>
    </location>
</feature>
<dbReference type="GO" id="GO:0051225">
    <property type="term" value="P:spindle assembly"/>
    <property type="evidence" value="ECO:0007669"/>
    <property type="project" value="TreeGrafter"/>
</dbReference>
<evidence type="ECO:0000256" key="2">
    <source>
        <dbReference type="SAM" id="MobiDB-lite"/>
    </source>
</evidence>
<feature type="compositionally biased region" description="Polar residues" evidence="2">
    <location>
        <begin position="117"/>
        <end position="126"/>
    </location>
</feature>
<dbReference type="GO" id="GO:0005880">
    <property type="term" value="C:nuclear microtubule"/>
    <property type="evidence" value="ECO:0007669"/>
    <property type="project" value="TreeGrafter"/>
</dbReference>
<reference evidence="4" key="1">
    <citation type="submission" date="2013-01" db="EMBL/GenBank/DDBJ databases">
        <title>Draft Genome Sequence of a Mulberry Tree, Morus notabilis C.K. Schneid.</title>
        <authorList>
            <person name="He N."/>
            <person name="Zhao S."/>
        </authorList>
    </citation>
    <scope>NUCLEOTIDE SEQUENCE</scope>
</reference>
<dbReference type="EMBL" id="KE344442">
    <property type="protein sequence ID" value="EXB62293.1"/>
    <property type="molecule type" value="Genomic_DNA"/>
</dbReference>
<gene>
    <name evidence="3" type="ORF">L484_022181</name>
</gene>
<feature type="compositionally biased region" description="Polar residues" evidence="2">
    <location>
        <begin position="205"/>
        <end position="222"/>
    </location>
</feature>
<feature type="region of interest" description="Disordered" evidence="2">
    <location>
        <begin position="1"/>
        <end position="90"/>
    </location>
</feature>
<dbReference type="eggNOG" id="ENOG502QVNZ">
    <property type="taxonomic scope" value="Eukaryota"/>
</dbReference>
<feature type="compositionally biased region" description="Basic and acidic residues" evidence="2">
    <location>
        <begin position="127"/>
        <end position="145"/>
    </location>
</feature>
<feature type="compositionally biased region" description="Low complexity" evidence="2">
    <location>
        <begin position="31"/>
        <end position="44"/>
    </location>
</feature>
<organism evidence="3 4">
    <name type="scientific">Morus notabilis</name>
    <dbReference type="NCBI Taxonomy" id="981085"/>
    <lineage>
        <taxon>Eukaryota</taxon>
        <taxon>Viridiplantae</taxon>
        <taxon>Streptophyta</taxon>
        <taxon>Embryophyta</taxon>
        <taxon>Tracheophyta</taxon>
        <taxon>Spermatophyta</taxon>
        <taxon>Magnoliopsida</taxon>
        <taxon>eudicotyledons</taxon>
        <taxon>Gunneridae</taxon>
        <taxon>Pentapetalae</taxon>
        <taxon>rosids</taxon>
        <taxon>fabids</taxon>
        <taxon>Rosales</taxon>
        <taxon>Moraceae</taxon>
        <taxon>Moreae</taxon>
        <taxon>Morus</taxon>
    </lineage>
</organism>
<dbReference type="GO" id="GO:0005737">
    <property type="term" value="C:cytoplasm"/>
    <property type="evidence" value="ECO:0007669"/>
    <property type="project" value="TreeGrafter"/>
</dbReference>
<evidence type="ECO:0000256" key="1">
    <source>
        <dbReference type="ARBA" id="ARBA00010016"/>
    </source>
</evidence>
<evidence type="ECO:0000313" key="4">
    <source>
        <dbReference type="Proteomes" id="UP000030645"/>
    </source>
</evidence>
<feature type="region of interest" description="Disordered" evidence="2">
    <location>
        <begin position="204"/>
        <end position="258"/>
    </location>
</feature>